<dbReference type="EMBL" id="CP050124">
    <property type="protein sequence ID" value="QIP38463.1"/>
    <property type="molecule type" value="Genomic_DNA"/>
</dbReference>
<evidence type="ECO:0000313" key="6">
    <source>
        <dbReference type="Proteomes" id="UP000325576"/>
    </source>
</evidence>
<keyword evidence="1 2" id="KW-0238">DNA-binding</keyword>
<evidence type="ECO:0000313" key="5">
    <source>
        <dbReference type="EMBL" id="QIP38463.1"/>
    </source>
</evidence>
<protein>
    <submittedName>
        <fullName evidence="4">TetR family transcriptional regulator</fullName>
    </submittedName>
</protein>
<dbReference type="Pfam" id="PF00440">
    <property type="entry name" value="TetR_N"/>
    <property type="match status" value="1"/>
</dbReference>
<dbReference type="GO" id="GO:0003700">
    <property type="term" value="F:DNA-binding transcription factor activity"/>
    <property type="evidence" value="ECO:0007669"/>
    <property type="project" value="TreeGrafter"/>
</dbReference>
<dbReference type="SUPFAM" id="SSF46689">
    <property type="entry name" value="Homeodomain-like"/>
    <property type="match status" value="1"/>
</dbReference>
<name>A0A0C3AB36_RHOER</name>
<evidence type="ECO:0000313" key="7">
    <source>
        <dbReference type="Proteomes" id="UP000502345"/>
    </source>
</evidence>
<dbReference type="OMA" id="YVHRETH"/>
<evidence type="ECO:0000259" key="3">
    <source>
        <dbReference type="PROSITE" id="PS50977"/>
    </source>
</evidence>
<dbReference type="PRINTS" id="PR00455">
    <property type="entry name" value="HTHTETR"/>
</dbReference>
<dbReference type="EMBL" id="MRBO01000098">
    <property type="protein sequence ID" value="KAB2586945.1"/>
    <property type="molecule type" value="Genomic_DNA"/>
</dbReference>
<dbReference type="InterPro" id="IPR001647">
    <property type="entry name" value="HTH_TetR"/>
</dbReference>
<dbReference type="InterPro" id="IPR009057">
    <property type="entry name" value="Homeodomain-like_sf"/>
</dbReference>
<evidence type="ECO:0000256" key="2">
    <source>
        <dbReference type="PROSITE-ProRule" id="PRU00335"/>
    </source>
</evidence>
<dbReference type="GO" id="GO:0000976">
    <property type="term" value="F:transcription cis-regulatory region binding"/>
    <property type="evidence" value="ECO:0007669"/>
    <property type="project" value="TreeGrafter"/>
</dbReference>
<dbReference type="PANTHER" id="PTHR30055:SF200">
    <property type="entry name" value="HTH-TYPE TRANSCRIPTIONAL REPRESSOR BDCR"/>
    <property type="match status" value="1"/>
</dbReference>
<proteinExistence type="predicted"/>
<evidence type="ECO:0000313" key="4">
    <source>
        <dbReference type="EMBL" id="KAB2586945.1"/>
    </source>
</evidence>
<dbReference type="Proteomes" id="UP000502345">
    <property type="component" value="Chromosome"/>
</dbReference>
<dbReference type="InterPro" id="IPR050109">
    <property type="entry name" value="HTH-type_TetR-like_transc_reg"/>
</dbReference>
<dbReference type="GeneID" id="57488723"/>
<dbReference type="Proteomes" id="UP000325576">
    <property type="component" value="Unassembled WGS sequence"/>
</dbReference>
<reference evidence="4 6" key="1">
    <citation type="journal article" date="2017" name="Poromechanics V (2013)">
        <title>Genomic Characterization of the Arsenic-Tolerant Actinobacterium, &lt;i&gt;Rhodococcus erythropolis&lt;/i&gt; S43.</title>
        <authorList>
            <person name="Retamal-Morales G."/>
            <person name="Mehnert M."/>
            <person name="Schwabe R."/>
            <person name="Tischler D."/>
            <person name="Schloemann M."/>
            <person name="Levican G.J."/>
        </authorList>
    </citation>
    <scope>NUCLEOTIDE SEQUENCE [LARGE SCALE GENOMIC DNA]</scope>
    <source>
        <strain evidence="4 6">S43</strain>
    </source>
</reference>
<gene>
    <name evidence="4" type="ORF">BS297_02640</name>
    <name evidence="5" type="ORF">G9444_1219</name>
</gene>
<organism evidence="4 6">
    <name type="scientific">Rhodococcus erythropolis</name>
    <name type="common">Arthrobacter picolinophilus</name>
    <dbReference type="NCBI Taxonomy" id="1833"/>
    <lineage>
        <taxon>Bacteria</taxon>
        <taxon>Bacillati</taxon>
        <taxon>Actinomycetota</taxon>
        <taxon>Actinomycetes</taxon>
        <taxon>Mycobacteriales</taxon>
        <taxon>Nocardiaceae</taxon>
        <taxon>Rhodococcus</taxon>
        <taxon>Rhodococcus erythropolis group</taxon>
    </lineage>
</organism>
<dbReference type="Gene3D" id="1.10.357.10">
    <property type="entry name" value="Tetracycline Repressor, domain 2"/>
    <property type="match status" value="1"/>
</dbReference>
<accession>A0A0C3AB36</accession>
<feature type="DNA-binding region" description="H-T-H motif" evidence="2">
    <location>
        <begin position="35"/>
        <end position="54"/>
    </location>
</feature>
<dbReference type="PANTHER" id="PTHR30055">
    <property type="entry name" value="HTH-TYPE TRANSCRIPTIONAL REGULATOR RUTR"/>
    <property type="match status" value="1"/>
</dbReference>
<evidence type="ECO:0000256" key="1">
    <source>
        <dbReference type="ARBA" id="ARBA00023125"/>
    </source>
</evidence>
<dbReference type="PROSITE" id="PS50977">
    <property type="entry name" value="HTH_TETR_2"/>
    <property type="match status" value="1"/>
</dbReference>
<dbReference type="AlphaFoldDB" id="A0A0C3AB36"/>
<sequence>MSNDWLGEGRALAAAEKILDSAAQLFVEKGVNAVGMAEIASAAGCSRATLYRYFENRQALHIAFVHREARRLGTAIAESVATIDDPSERLETAMLTAVSAVRSTPTLAAWFTPGDASLAGELANSSDVINGLGVAMLGEIGAGTASRARWIVRVILSLLMVPGADENDERTLVREFVAALLNAGRTT</sequence>
<reference evidence="5 7" key="2">
    <citation type="submission" date="2020-03" db="EMBL/GenBank/DDBJ databases">
        <title>Screen low temperature-resistant strains for efficient degradation of petroleum hydrocarbons under the low temperature.</title>
        <authorList>
            <person name="Wang Y."/>
            <person name="Chen J."/>
        </authorList>
    </citation>
    <scope>NUCLEOTIDE SEQUENCE [LARGE SCALE GENOMIC DNA]</scope>
    <source>
        <strain evidence="5 7">KB1</strain>
    </source>
</reference>
<dbReference type="RefSeq" id="WP_019747163.1">
    <property type="nucleotide sequence ID" value="NZ_AP018733.1"/>
</dbReference>
<feature type="domain" description="HTH tetR-type" evidence="3">
    <location>
        <begin position="12"/>
        <end position="72"/>
    </location>
</feature>